<dbReference type="GeneID" id="37229169"/>
<dbReference type="EMBL" id="KZ824437">
    <property type="protein sequence ID" value="RAL01033.1"/>
    <property type="molecule type" value="Genomic_DNA"/>
</dbReference>
<evidence type="ECO:0000256" key="1">
    <source>
        <dbReference type="SAM" id="MobiDB-lite"/>
    </source>
</evidence>
<protein>
    <submittedName>
        <fullName evidence="2">Uncharacterized protein</fullName>
    </submittedName>
</protein>
<dbReference type="RefSeq" id="XP_025575360.1">
    <property type="nucleotide sequence ID" value="XM_025724304.1"/>
</dbReference>
<feature type="compositionally biased region" description="Basic residues" evidence="1">
    <location>
        <begin position="144"/>
        <end position="154"/>
    </location>
</feature>
<gene>
    <name evidence="2" type="ORF">BO80DRAFT_502029</name>
</gene>
<keyword evidence="3" id="KW-1185">Reference proteome</keyword>
<dbReference type="Proteomes" id="UP000249402">
    <property type="component" value="Unassembled WGS sequence"/>
</dbReference>
<evidence type="ECO:0000313" key="3">
    <source>
        <dbReference type="Proteomes" id="UP000249402"/>
    </source>
</evidence>
<accession>A0A395H0A8</accession>
<proteinExistence type="predicted"/>
<dbReference type="VEuPathDB" id="FungiDB:BO80DRAFT_502029"/>
<reference evidence="2 3" key="1">
    <citation type="submission" date="2018-02" db="EMBL/GenBank/DDBJ databases">
        <title>The genomes of Aspergillus section Nigri reveals drivers in fungal speciation.</title>
        <authorList>
            <consortium name="DOE Joint Genome Institute"/>
            <person name="Vesth T.C."/>
            <person name="Nybo J."/>
            <person name="Theobald S."/>
            <person name="Brandl J."/>
            <person name="Frisvad J.C."/>
            <person name="Nielsen K.F."/>
            <person name="Lyhne E.K."/>
            <person name="Kogle M.E."/>
            <person name="Kuo A."/>
            <person name="Riley R."/>
            <person name="Clum A."/>
            <person name="Nolan M."/>
            <person name="Lipzen A."/>
            <person name="Salamov A."/>
            <person name="Henrissat B."/>
            <person name="Wiebenga A."/>
            <person name="De vries R.P."/>
            <person name="Grigoriev I.V."/>
            <person name="Mortensen U.H."/>
            <person name="Andersen M.R."/>
            <person name="Baker S.E."/>
        </authorList>
    </citation>
    <scope>NUCLEOTIDE SEQUENCE [LARGE SCALE GENOMIC DNA]</scope>
    <source>
        <strain evidence="2 3">CBS 121593</strain>
    </source>
</reference>
<name>A0A395H0A8_9EURO</name>
<evidence type="ECO:0000313" key="2">
    <source>
        <dbReference type="EMBL" id="RAL01033.1"/>
    </source>
</evidence>
<sequence length="154" mass="16743">MASASPEPTRASQTSPQIERAPHQLAFAEEANAAVPAFLTEANYAASIKGDSAQRSSMLLISTCCITMDNERLQKLRLYHLNHSTTPQNNRVAGEADKARSERAISQEVRCTASLIPYRSPSTYPFQPIRQARASIPQAGRAGKTGRKVTGKDT</sequence>
<organism evidence="2 3">
    <name type="scientific">Aspergillus ibericus CBS 121593</name>
    <dbReference type="NCBI Taxonomy" id="1448316"/>
    <lineage>
        <taxon>Eukaryota</taxon>
        <taxon>Fungi</taxon>
        <taxon>Dikarya</taxon>
        <taxon>Ascomycota</taxon>
        <taxon>Pezizomycotina</taxon>
        <taxon>Eurotiomycetes</taxon>
        <taxon>Eurotiomycetidae</taxon>
        <taxon>Eurotiales</taxon>
        <taxon>Aspergillaceae</taxon>
        <taxon>Aspergillus</taxon>
        <taxon>Aspergillus subgen. Circumdati</taxon>
    </lineage>
</organism>
<feature type="compositionally biased region" description="Basic and acidic residues" evidence="1">
    <location>
        <begin position="94"/>
        <end position="105"/>
    </location>
</feature>
<feature type="region of interest" description="Disordered" evidence="1">
    <location>
        <begin position="133"/>
        <end position="154"/>
    </location>
</feature>
<feature type="region of interest" description="Disordered" evidence="1">
    <location>
        <begin position="85"/>
        <end position="105"/>
    </location>
</feature>
<dbReference type="AlphaFoldDB" id="A0A395H0A8"/>